<dbReference type="EMBL" id="BIFS01000002">
    <property type="protein sequence ID" value="GCE24169.1"/>
    <property type="molecule type" value="Genomic_DNA"/>
</dbReference>
<sequence>MYDPQRKYTVAEYWRMRETFPDRKYEYIDGDIRLMTGGSLAHSEIGANIVSLLRSALRESECHVYNSDALVRLSESKYYCPDASVSCDPADWTRKEALEAPTVVVEVLSPPQSA</sequence>
<evidence type="ECO:0000313" key="3">
    <source>
        <dbReference type="Proteomes" id="UP000287188"/>
    </source>
</evidence>
<comment type="caution">
    <text evidence="2">The sequence shown here is derived from an EMBL/GenBank/DDBJ whole genome shotgun (WGS) entry which is preliminary data.</text>
</comment>
<accession>A0A402AYI5</accession>
<gene>
    <name evidence="2" type="ORF">KDK_79690</name>
</gene>
<dbReference type="InterPro" id="IPR008538">
    <property type="entry name" value="Uma2"/>
</dbReference>
<dbReference type="InterPro" id="IPR011335">
    <property type="entry name" value="Restrct_endonuc-II-like"/>
</dbReference>
<dbReference type="SUPFAM" id="SSF52980">
    <property type="entry name" value="Restriction endonuclease-like"/>
    <property type="match status" value="1"/>
</dbReference>
<proteinExistence type="predicted"/>
<dbReference type="AlphaFoldDB" id="A0A402AYI5"/>
<organism evidence="2 3">
    <name type="scientific">Dictyobacter kobayashii</name>
    <dbReference type="NCBI Taxonomy" id="2014872"/>
    <lineage>
        <taxon>Bacteria</taxon>
        <taxon>Bacillati</taxon>
        <taxon>Chloroflexota</taxon>
        <taxon>Ktedonobacteria</taxon>
        <taxon>Ktedonobacterales</taxon>
        <taxon>Dictyobacteraceae</taxon>
        <taxon>Dictyobacter</taxon>
    </lineage>
</organism>
<evidence type="ECO:0000259" key="1">
    <source>
        <dbReference type="Pfam" id="PF05685"/>
    </source>
</evidence>
<reference evidence="3" key="1">
    <citation type="submission" date="2018-12" db="EMBL/GenBank/DDBJ databases">
        <title>Tengunoibacter tsumagoiensis gen. nov., sp. nov., Dictyobacter kobayashii sp. nov., D. alpinus sp. nov., and D. joshuensis sp. nov. and description of Dictyobacteraceae fam. nov. within the order Ktedonobacterales isolated from Tengu-no-mugimeshi.</title>
        <authorList>
            <person name="Wang C.M."/>
            <person name="Zheng Y."/>
            <person name="Sakai Y."/>
            <person name="Toyoda A."/>
            <person name="Minakuchi Y."/>
            <person name="Abe K."/>
            <person name="Yokota A."/>
            <person name="Yabe S."/>
        </authorList>
    </citation>
    <scope>NUCLEOTIDE SEQUENCE [LARGE SCALE GENOMIC DNA]</scope>
    <source>
        <strain evidence="3">Uno11</strain>
    </source>
</reference>
<keyword evidence="3" id="KW-1185">Reference proteome</keyword>
<dbReference type="Proteomes" id="UP000287188">
    <property type="component" value="Unassembled WGS sequence"/>
</dbReference>
<name>A0A402AYI5_9CHLR</name>
<evidence type="ECO:0000313" key="2">
    <source>
        <dbReference type="EMBL" id="GCE24169.1"/>
    </source>
</evidence>
<dbReference type="Gene3D" id="3.90.1570.10">
    <property type="entry name" value="tt1808, chain A"/>
    <property type="match status" value="1"/>
</dbReference>
<dbReference type="OrthoDB" id="151907at2"/>
<dbReference type="Pfam" id="PF05685">
    <property type="entry name" value="Uma2"/>
    <property type="match status" value="1"/>
</dbReference>
<feature type="domain" description="Putative restriction endonuclease" evidence="1">
    <location>
        <begin position="11"/>
        <end position="113"/>
    </location>
</feature>
<dbReference type="CDD" id="cd06260">
    <property type="entry name" value="DUF820-like"/>
    <property type="match status" value="1"/>
</dbReference>
<dbReference type="PANTHER" id="PTHR36558">
    <property type="entry name" value="GLR1098 PROTEIN"/>
    <property type="match status" value="1"/>
</dbReference>
<dbReference type="PANTHER" id="PTHR36558:SF1">
    <property type="entry name" value="RESTRICTION ENDONUCLEASE DOMAIN-CONTAINING PROTEIN-RELATED"/>
    <property type="match status" value="1"/>
</dbReference>
<protein>
    <recommendedName>
        <fullName evidence="1">Putative restriction endonuclease domain-containing protein</fullName>
    </recommendedName>
</protein>
<dbReference type="InterPro" id="IPR012296">
    <property type="entry name" value="Nuclease_put_TT1808"/>
</dbReference>